<name>A0A0G3XDF7_9SPHN</name>
<sequence>MFTQLNPTIPVHVLGKGDGYAFGMIDYGQEHNLIWVTALDDTGEIWCAPNPKVRLDRNWTMGRKENPEVAAEKAAMKIEAGMSDAGAPVPCACESVPATI</sequence>
<dbReference type="STRING" id="1348774.AB433_05585"/>
<dbReference type="KEGG" id="cna:AB433_05585"/>
<reference evidence="1 2" key="1">
    <citation type="submission" date="2015-06" db="EMBL/GenBank/DDBJ databases">
        <authorList>
            <person name="Zeng Y."/>
            <person name="Huang Y."/>
        </authorList>
    </citation>
    <scope>NUCLEOTIDE SEQUENCE [LARGE SCALE GENOMIC DNA]</scope>
    <source>
        <strain evidence="1 2">PQ-2</strain>
    </source>
</reference>
<evidence type="ECO:0000313" key="2">
    <source>
        <dbReference type="Proteomes" id="UP000035287"/>
    </source>
</evidence>
<dbReference type="EMBL" id="CP011770">
    <property type="protein sequence ID" value="AKM09565.1"/>
    <property type="molecule type" value="Genomic_DNA"/>
</dbReference>
<dbReference type="Proteomes" id="UP000035287">
    <property type="component" value="Chromosome"/>
</dbReference>
<dbReference type="AlphaFoldDB" id="A0A0G3XDF7"/>
<dbReference type="RefSeq" id="WP_047820253.1">
    <property type="nucleotide sequence ID" value="NZ_CP011770.1"/>
</dbReference>
<proteinExistence type="predicted"/>
<organism evidence="1 2">
    <name type="scientific">Croceicoccus naphthovorans</name>
    <dbReference type="NCBI Taxonomy" id="1348774"/>
    <lineage>
        <taxon>Bacteria</taxon>
        <taxon>Pseudomonadati</taxon>
        <taxon>Pseudomonadota</taxon>
        <taxon>Alphaproteobacteria</taxon>
        <taxon>Sphingomonadales</taxon>
        <taxon>Erythrobacteraceae</taxon>
        <taxon>Croceicoccus</taxon>
    </lineage>
</organism>
<accession>A0A0G3XDF7</accession>
<dbReference type="PATRIC" id="fig|1348774.3.peg.1173"/>
<protein>
    <submittedName>
        <fullName evidence="1">Uncharacterized protein</fullName>
    </submittedName>
</protein>
<keyword evidence="2" id="KW-1185">Reference proteome</keyword>
<gene>
    <name evidence="1" type="ORF">AB433_05585</name>
</gene>
<evidence type="ECO:0000313" key="1">
    <source>
        <dbReference type="EMBL" id="AKM09565.1"/>
    </source>
</evidence>